<evidence type="ECO:0000313" key="2">
    <source>
        <dbReference type="EMBL" id="SEG02142.1"/>
    </source>
</evidence>
<dbReference type="Proteomes" id="UP000236738">
    <property type="component" value="Unassembled WGS sequence"/>
</dbReference>
<feature type="transmembrane region" description="Helical" evidence="1">
    <location>
        <begin position="6"/>
        <end position="25"/>
    </location>
</feature>
<keyword evidence="3" id="KW-1185">Reference proteome</keyword>
<organism evidence="2 3">
    <name type="scientific">Halpernia humi</name>
    <dbReference type="NCBI Taxonomy" id="493375"/>
    <lineage>
        <taxon>Bacteria</taxon>
        <taxon>Pseudomonadati</taxon>
        <taxon>Bacteroidota</taxon>
        <taxon>Flavobacteriia</taxon>
        <taxon>Flavobacteriales</taxon>
        <taxon>Weeksellaceae</taxon>
        <taxon>Chryseobacterium group</taxon>
        <taxon>Halpernia</taxon>
    </lineage>
</organism>
<keyword evidence="1" id="KW-1133">Transmembrane helix</keyword>
<dbReference type="RefSeq" id="WP_146063267.1">
    <property type="nucleotide sequence ID" value="NZ_FNUS01000002.1"/>
</dbReference>
<evidence type="ECO:0000313" key="3">
    <source>
        <dbReference type="Proteomes" id="UP000236738"/>
    </source>
</evidence>
<keyword evidence="1" id="KW-0812">Transmembrane</keyword>
<reference evidence="3" key="1">
    <citation type="submission" date="2016-10" db="EMBL/GenBank/DDBJ databases">
        <authorList>
            <person name="Varghese N."/>
            <person name="Submissions S."/>
        </authorList>
    </citation>
    <scope>NUCLEOTIDE SEQUENCE [LARGE SCALE GENOMIC DNA]</scope>
    <source>
        <strain evidence="3">DSM 21580</strain>
    </source>
</reference>
<dbReference type="EMBL" id="FNUS01000002">
    <property type="protein sequence ID" value="SEG02142.1"/>
    <property type="molecule type" value="Genomic_DNA"/>
</dbReference>
<keyword evidence="1" id="KW-0472">Membrane</keyword>
<proteinExistence type="predicted"/>
<dbReference type="AlphaFoldDB" id="A0A1H5WRL2"/>
<accession>A0A1H5WRL2</accession>
<sequence length="122" mass="14365">MKIFVSYLMTFMITLASFQNLFFLVDYHFNRDYYEALCVNKDKPEMHCNGKCELRKEASQSNSEQKTLKTGFDFTITIQEIETYIFEKPLFLKEKASVFSRWNATLHAGFLSLKPHPPQSFI</sequence>
<name>A0A1H5WRL2_9FLAO</name>
<evidence type="ECO:0000256" key="1">
    <source>
        <dbReference type="SAM" id="Phobius"/>
    </source>
</evidence>
<protein>
    <submittedName>
        <fullName evidence="2">Uncharacterized protein</fullName>
    </submittedName>
</protein>
<dbReference type="OrthoDB" id="980645at2"/>
<gene>
    <name evidence="2" type="ORF">SAMN05421847_1312</name>
</gene>